<reference evidence="2" key="2">
    <citation type="submission" date="2016-05" db="EMBL/GenBank/DDBJ databases">
        <title>Comparative analysis highlights variable genome content of wheat rusts and divergence of the mating loci.</title>
        <authorList>
            <person name="Cuomo C.A."/>
            <person name="Bakkeren G."/>
            <person name="Szabo L."/>
            <person name="Khalil H."/>
            <person name="Joly D."/>
            <person name="Goldberg J."/>
            <person name="Young S."/>
            <person name="Zeng Q."/>
            <person name="Fellers J."/>
        </authorList>
    </citation>
    <scope>NUCLEOTIDE SEQUENCE [LARGE SCALE GENOMIC DNA]</scope>
    <source>
        <strain evidence="2">1-1 BBBD Race 1</strain>
    </source>
</reference>
<organism evidence="2">
    <name type="scientific">Puccinia triticina (isolate 1-1 / race 1 (BBBD))</name>
    <name type="common">Brown leaf rust fungus</name>
    <dbReference type="NCBI Taxonomy" id="630390"/>
    <lineage>
        <taxon>Eukaryota</taxon>
        <taxon>Fungi</taxon>
        <taxon>Dikarya</taxon>
        <taxon>Basidiomycota</taxon>
        <taxon>Pucciniomycotina</taxon>
        <taxon>Pucciniomycetes</taxon>
        <taxon>Pucciniales</taxon>
        <taxon>Pucciniaceae</taxon>
        <taxon>Puccinia</taxon>
    </lineage>
</organism>
<keyword evidence="4" id="KW-1185">Reference proteome</keyword>
<proteinExistence type="predicted"/>
<dbReference type="EMBL" id="ADAS02000133">
    <property type="protein sequence ID" value="OAV89285.1"/>
    <property type="molecule type" value="Genomic_DNA"/>
</dbReference>
<reference evidence="3 4" key="3">
    <citation type="journal article" date="2017" name="G3 (Bethesda)">
        <title>Comparative analysis highlights variable genome content of wheat rusts and divergence of the mating loci.</title>
        <authorList>
            <person name="Cuomo C.A."/>
            <person name="Bakkeren G."/>
            <person name="Khalil H.B."/>
            <person name="Panwar V."/>
            <person name="Joly D."/>
            <person name="Linning R."/>
            <person name="Sakthikumar S."/>
            <person name="Song X."/>
            <person name="Adiconis X."/>
            <person name="Fan L."/>
            <person name="Goldberg J.M."/>
            <person name="Levin J.Z."/>
            <person name="Young S."/>
            <person name="Zeng Q."/>
            <person name="Anikster Y."/>
            <person name="Bruce M."/>
            <person name="Wang M."/>
            <person name="Yin C."/>
            <person name="McCallum B."/>
            <person name="Szabo L.J."/>
            <person name="Hulbert S."/>
            <person name="Chen X."/>
            <person name="Fellers J.P."/>
        </authorList>
    </citation>
    <scope>NUCLEOTIDE SEQUENCE</scope>
    <source>
        <strain evidence="4">Isolate 1-1 / race 1 (BBBD)</strain>
        <strain evidence="3">isolate 1-1 / race 1 (BBBD)</strain>
    </source>
</reference>
<accession>A0A180G999</accession>
<dbReference type="OrthoDB" id="2588793at2759"/>
<name>A0A180G999_PUCT1</name>
<gene>
    <name evidence="2" type="ORF">PTTG_28737</name>
</gene>
<sequence length="509" mass="58132">MPTNDHSNDSTFEARIYQPGAASPHAHPSPPASFLSPRRPTRTPPSIQIAILLLVSLSTLSVLIDYWTQAQIYKLRYPWTVSPSSTSWKATARAYLGLPACDPFAEPGTLAFNESFYNDAAWIPLTPSCSPAPDYLSALRLLRDVPISLSLAQREALIRRPAAPRPAPGTGEEAQNGFDRQAFDLWGRPYPDLAFLRGKTILLLGDSVDRNSLEHLHQLLHADVRSLHYTDIHHPPPADWDPRSTPWEVNLGILNPRPYSNASEPDNHRAFAGLNCKLLNGFFYGLDDIDEFAVQADWHGPGLAESRVRELYEPMMRAYGNEDGEGPALIMLQSGLWDLAFFGRRNRQNNETTDTPLGAEQLDWWQARFRSLIRTIKYTWPDTPLWIRTTHRIGDQFWAAHDWQAGLKHGLGKGFVNFFPDHRVHQIRQMQLFLAREEGLPVFDFYSIWEGYQKFQDKVHPLKVPGGVLMNQALLHHVWMESIGRHNWEPSYLKRNRIGKLPHTLREFY</sequence>
<evidence type="ECO:0000256" key="1">
    <source>
        <dbReference type="SAM" id="MobiDB-lite"/>
    </source>
</evidence>
<dbReference type="SUPFAM" id="SSF52266">
    <property type="entry name" value="SGNH hydrolase"/>
    <property type="match status" value="1"/>
</dbReference>
<dbReference type="EnsemblFungi" id="PTTG_28737-t43_1">
    <property type="protein sequence ID" value="PTTG_28737-t43_1-p1"/>
    <property type="gene ID" value="PTTG_28737"/>
</dbReference>
<evidence type="ECO:0000313" key="4">
    <source>
        <dbReference type="Proteomes" id="UP000005240"/>
    </source>
</evidence>
<reference evidence="3" key="4">
    <citation type="submission" date="2025-05" db="UniProtKB">
        <authorList>
            <consortium name="EnsemblFungi"/>
        </authorList>
    </citation>
    <scope>IDENTIFICATION</scope>
    <source>
        <strain evidence="3">isolate 1-1 / race 1 (BBBD)</strain>
    </source>
</reference>
<evidence type="ECO:0000313" key="3">
    <source>
        <dbReference type="EnsemblFungi" id="PTTG_28737-t43_1-p1"/>
    </source>
</evidence>
<feature type="region of interest" description="Disordered" evidence="1">
    <location>
        <begin position="20"/>
        <end position="41"/>
    </location>
</feature>
<protein>
    <submittedName>
        <fullName evidence="2 3">Uncharacterized protein</fullName>
    </submittedName>
</protein>
<reference evidence="2" key="1">
    <citation type="submission" date="2009-11" db="EMBL/GenBank/DDBJ databases">
        <authorList>
            <consortium name="The Broad Institute Genome Sequencing Platform"/>
            <person name="Ward D."/>
            <person name="Feldgarden M."/>
            <person name="Earl A."/>
            <person name="Young S.K."/>
            <person name="Zeng Q."/>
            <person name="Koehrsen M."/>
            <person name="Alvarado L."/>
            <person name="Berlin A."/>
            <person name="Bochicchio J."/>
            <person name="Borenstein D."/>
            <person name="Chapman S.B."/>
            <person name="Chen Z."/>
            <person name="Engels R."/>
            <person name="Freedman E."/>
            <person name="Gellesch M."/>
            <person name="Goldberg J."/>
            <person name="Griggs A."/>
            <person name="Gujja S."/>
            <person name="Heilman E."/>
            <person name="Heiman D."/>
            <person name="Hepburn T."/>
            <person name="Howarth C."/>
            <person name="Jen D."/>
            <person name="Larson L."/>
            <person name="Lewis B."/>
            <person name="Mehta T."/>
            <person name="Park D."/>
            <person name="Pearson M."/>
            <person name="Roberts A."/>
            <person name="Saif S."/>
            <person name="Shea T."/>
            <person name="Shenoy N."/>
            <person name="Sisk P."/>
            <person name="Stolte C."/>
            <person name="Sykes S."/>
            <person name="Thomson T."/>
            <person name="Walk T."/>
            <person name="White J."/>
            <person name="Yandava C."/>
            <person name="Izard J."/>
            <person name="Baranova O.V."/>
            <person name="Blanton J.M."/>
            <person name="Tanner A.C."/>
            <person name="Dewhirst F.E."/>
            <person name="Haas B."/>
            <person name="Nusbaum C."/>
            <person name="Birren B."/>
        </authorList>
    </citation>
    <scope>NUCLEOTIDE SEQUENCE [LARGE SCALE GENOMIC DNA]</scope>
    <source>
        <strain evidence="2">1-1 BBBD Race 1</strain>
    </source>
</reference>
<dbReference type="AlphaFoldDB" id="A0A180G999"/>
<dbReference type="Proteomes" id="UP000005240">
    <property type="component" value="Unassembled WGS sequence"/>
</dbReference>
<evidence type="ECO:0000313" key="2">
    <source>
        <dbReference type="EMBL" id="OAV89285.1"/>
    </source>
</evidence>
<dbReference type="VEuPathDB" id="FungiDB:PTTG_28737"/>